<organism evidence="12 13">
    <name type="scientific">Roseiflexus castenholzii (strain DSM 13941 / HLO8)</name>
    <dbReference type="NCBI Taxonomy" id="383372"/>
    <lineage>
        <taxon>Bacteria</taxon>
        <taxon>Bacillati</taxon>
        <taxon>Chloroflexota</taxon>
        <taxon>Chloroflexia</taxon>
        <taxon>Chloroflexales</taxon>
        <taxon>Roseiflexineae</taxon>
        <taxon>Roseiflexaceae</taxon>
        <taxon>Roseiflexus</taxon>
    </lineage>
</organism>
<evidence type="ECO:0000256" key="8">
    <source>
        <dbReference type="ARBA" id="ARBA00023444"/>
    </source>
</evidence>
<dbReference type="Proteomes" id="UP000000263">
    <property type="component" value="Chromosome"/>
</dbReference>
<dbReference type="RefSeq" id="WP_012121262.1">
    <property type="nucleotide sequence ID" value="NC_009767.1"/>
</dbReference>
<sequence length="1251" mass="139382">MKTLTFILGMERFNAHIWEEVERNLRDAGVAVRLLRFHDGHVERRDPALADAIAQADVLFITLINMREQAQWLKEQIEHADPKIVFAFESMPEVMALTRVGEYRVQNGGRASMPKPMQAVLRLMTRGREEDTLYAYTKLTKITAKLLPLMPPKLKDFRTWLSVNIYWNQPDVYNLTQMVRLILRDCLGQNLDVAPVRMIPMMGCFHPATDELFANPDAYLKWYRKYRNQQRRRSSVPLPEAPLVALLAFRKHIVQRQQYIADLIDALEAQGMAVLPIVVSGIEMHVAVREWVARQKVDLIINTMGFPIIGGPAGSTKPGQYRETAVNLLAGIDVPYMIVQPLQMQDIDHWRSHGVAPMQAVIMYDLPEMDGSVAPVALGAIRDQRIVATPDRLARAARLAAGWVRLRRKANAEKRVALVIYNFPPGMGKLGTAALLDVPATLHAILRRLAAEGYRVEGVPATAEELAQQIATLDTAEETPTVVPTRTAVPLAEYHAIVPADHAERIDRKWGMPPGEIAPRGRDAIRLDTLSFGNVIVAVQPPMGVPGDPMRLLFDRDFTPHHQYVAFYRWLTQRWRADAIVHVGMHGTAEWMPGLPLGLTDGCWPDLLLGDAPHLYLYPLNNPAEAAIARRRGYAAIISHLTPPYARAGLYRQLAMIRAEIEQQTAQTNAADARTLYERLPLLSAHIPELTPLPDESAITFVQRVRQHLEEIEQRLILDGLHIFGAAPAPERAAALIEAALDVPREGRLGLSGALQSVGIPEERVAQARADFVRRFVIGRQTVQLTDWLQEFGRPRDIGVLFDPQFYIGHGRAILDGLAQAPGELDALVHALDGGYIRPAPGADPVRAGAAALPSGRNIHSIDPWRLPSDAALARGRQMAEQLLAQHRQASPEGAYPQTVALTLWALDTIKTEGESIGAALALIGARPERDGQGKIWRYELVPLEELGRPRIDVLLDVSAIFRDTFQISLDLLDDLFRRAVEANEPPEWNFIRAHALTQQARGLTWEQATARIFTQAPGRYGTGVDELVEEGQWQEASDLANMYLRRNGFAYGGGRGGQEAVEALRGMLGTVEHVFQAIDSVEYGLTDMQHYYGHSGAIRLAAGRVRGGDVPLSYAESHTGHVRVAAAEHLIRLEARAKLLNPRWYEALLQHGYAGAAEIGNRFTYLVGWSATTGAVEKWVYDQMAETFVLDDAMRERLAQANPRAARNAVARLLESHGRGLWQADDETIERLQAIYADLEDQLEGIESIR</sequence>
<dbReference type="PANTHER" id="PTHR44119">
    <property type="entry name" value="MAGNESIUM-CHELATASE SUBUNIT CHLH, CHLOROPLASTIC"/>
    <property type="match status" value="1"/>
</dbReference>
<comment type="similarity">
    <text evidence="1">Belongs to the Mg-chelatase subunit H family.</text>
</comment>
<dbReference type="PANTHER" id="PTHR44119:SF1">
    <property type="entry name" value="MAGNESIUM-CHELATASE SUBUNIT CHLH, CHLOROPLASTIC"/>
    <property type="match status" value="1"/>
</dbReference>
<accession>A7NMR7</accession>
<keyword evidence="7" id="KW-0149">Chlorophyll biosynthesis</keyword>
<evidence type="ECO:0000256" key="6">
    <source>
        <dbReference type="ARBA" id="ARBA00022840"/>
    </source>
</evidence>
<protein>
    <recommendedName>
        <fullName evidence="2">magnesium chelatase</fullName>
        <ecNumber evidence="2">6.6.1.1</ecNumber>
    </recommendedName>
</protein>
<dbReference type="OrthoDB" id="9757976at2"/>
<evidence type="ECO:0000256" key="3">
    <source>
        <dbReference type="ARBA" id="ARBA00022531"/>
    </source>
</evidence>
<evidence type="ECO:0000256" key="1">
    <source>
        <dbReference type="ARBA" id="ARBA00010851"/>
    </source>
</evidence>
<evidence type="ECO:0000259" key="10">
    <source>
        <dbReference type="Pfam" id="PF02514"/>
    </source>
</evidence>
<keyword evidence="6" id="KW-0067">ATP-binding</keyword>
<dbReference type="GO" id="GO:0015995">
    <property type="term" value="P:chlorophyll biosynthetic process"/>
    <property type="evidence" value="ECO:0007669"/>
    <property type="project" value="UniProtKB-KW"/>
</dbReference>
<evidence type="ECO:0000256" key="7">
    <source>
        <dbReference type="ARBA" id="ARBA00023171"/>
    </source>
</evidence>
<feature type="domain" description="CobN/magnesium chelatase" evidence="10">
    <location>
        <begin position="166"/>
        <end position="1230"/>
    </location>
</feature>
<keyword evidence="13" id="KW-1185">Reference proteome</keyword>
<evidence type="ECO:0000259" key="11">
    <source>
        <dbReference type="Pfam" id="PF11965"/>
    </source>
</evidence>
<comment type="pathway">
    <text evidence="8">Porphyrin-containing compound metabolism.</text>
</comment>
<dbReference type="GO" id="GO:0016851">
    <property type="term" value="F:magnesium chelatase activity"/>
    <property type="evidence" value="ECO:0007669"/>
    <property type="project" value="UniProtKB-EC"/>
</dbReference>
<dbReference type="EMBL" id="CP000804">
    <property type="protein sequence ID" value="ABU58838.1"/>
    <property type="molecule type" value="Genomic_DNA"/>
</dbReference>
<evidence type="ECO:0000256" key="9">
    <source>
        <dbReference type="ARBA" id="ARBA00048693"/>
    </source>
</evidence>
<evidence type="ECO:0000256" key="2">
    <source>
        <dbReference type="ARBA" id="ARBA00012825"/>
    </source>
</evidence>
<dbReference type="InterPro" id="IPR022571">
    <property type="entry name" value="Mg_chelatase_H_N"/>
</dbReference>
<dbReference type="STRING" id="383372.Rcas_2767"/>
<dbReference type="AlphaFoldDB" id="A7NMR7"/>
<dbReference type="eggNOG" id="COG1429">
    <property type="taxonomic scope" value="Bacteria"/>
</dbReference>
<dbReference type="CDD" id="cd10150">
    <property type="entry name" value="CobN_like"/>
    <property type="match status" value="1"/>
</dbReference>
<keyword evidence="3" id="KW-0602">Photosynthesis</keyword>
<evidence type="ECO:0000313" key="13">
    <source>
        <dbReference type="Proteomes" id="UP000000263"/>
    </source>
</evidence>
<dbReference type="EC" id="6.6.1.1" evidence="2"/>
<name>A7NMR7_ROSCS</name>
<evidence type="ECO:0000256" key="5">
    <source>
        <dbReference type="ARBA" id="ARBA00022741"/>
    </source>
</evidence>
<dbReference type="InterPro" id="IPR003672">
    <property type="entry name" value="CobN/Mg_chltase"/>
</dbReference>
<dbReference type="KEGG" id="rca:Rcas_2767"/>
<comment type="catalytic activity">
    <reaction evidence="9">
        <text>protoporphyrin IX + Mg(2+) + ATP + H2O = Mg-protoporphyrin IX + ADP + phosphate + 3 H(+)</text>
        <dbReference type="Rhea" id="RHEA:13961"/>
        <dbReference type="ChEBI" id="CHEBI:15377"/>
        <dbReference type="ChEBI" id="CHEBI:15378"/>
        <dbReference type="ChEBI" id="CHEBI:18420"/>
        <dbReference type="ChEBI" id="CHEBI:30616"/>
        <dbReference type="ChEBI" id="CHEBI:43474"/>
        <dbReference type="ChEBI" id="CHEBI:57306"/>
        <dbReference type="ChEBI" id="CHEBI:60492"/>
        <dbReference type="ChEBI" id="CHEBI:456216"/>
        <dbReference type="EC" id="6.6.1.1"/>
    </reaction>
</comment>
<gene>
    <name evidence="12" type="ordered locus">Rcas_2767</name>
</gene>
<evidence type="ECO:0000256" key="4">
    <source>
        <dbReference type="ARBA" id="ARBA00022598"/>
    </source>
</evidence>
<dbReference type="GO" id="GO:0005524">
    <property type="term" value="F:ATP binding"/>
    <property type="evidence" value="ECO:0007669"/>
    <property type="project" value="UniProtKB-KW"/>
</dbReference>
<dbReference type="Pfam" id="PF11965">
    <property type="entry name" value="DUF3479"/>
    <property type="match status" value="1"/>
</dbReference>
<evidence type="ECO:0000313" key="12">
    <source>
        <dbReference type="EMBL" id="ABU58838.1"/>
    </source>
</evidence>
<dbReference type="HOGENOM" id="CLU_002017_1_2_0"/>
<proteinExistence type="inferred from homology"/>
<dbReference type="Pfam" id="PF02514">
    <property type="entry name" value="CobN-Mg_chel"/>
    <property type="match status" value="1"/>
</dbReference>
<reference evidence="12 13" key="1">
    <citation type="submission" date="2007-08" db="EMBL/GenBank/DDBJ databases">
        <title>Complete sequence of Roseiflexus castenholzii DSM 13941.</title>
        <authorList>
            <consortium name="US DOE Joint Genome Institute"/>
            <person name="Copeland A."/>
            <person name="Lucas S."/>
            <person name="Lapidus A."/>
            <person name="Barry K."/>
            <person name="Glavina del Rio T."/>
            <person name="Dalin E."/>
            <person name="Tice H."/>
            <person name="Pitluck S."/>
            <person name="Thompson L.S."/>
            <person name="Brettin T."/>
            <person name="Bruce D."/>
            <person name="Detter J.C."/>
            <person name="Han C."/>
            <person name="Tapia R."/>
            <person name="Schmutz J."/>
            <person name="Larimer F."/>
            <person name="Land M."/>
            <person name="Hauser L."/>
            <person name="Kyrpides N."/>
            <person name="Mikhailova N."/>
            <person name="Bryant D.A."/>
            <person name="Hanada S."/>
            <person name="Tsukatani Y."/>
            <person name="Richardson P."/>
        </authorList>
    </citation>
    <scope>NUCLEOTIDE SEQUENCE [LARGE SCALE GENOMIC DNA]</scope>
    <source>
        <strain evidence="13">DSM 13941 / HLO8</strain>
    </source>
</reference>
<dbReference type="GO" id="GO:0015979">
    <property type="term" value="P:photosynthesis"/>
    <property type="evidence" value="ECO:0007669"/>
    <property type="project" value="UniProtKB-KW"/>
</dbReference>
<keyword evidence="4 12" id="KW-0436">Ligase</keyword>
<keyword evidence="5" id="KW-0547">Nucleotide-binding</keyword>
<feature type="domain" description="Magnesium chelatase subunit H N-terminal" evidence="11">
    <location>
        <begin position="6"/>
        <end position="161"/>
    </location>
</feature>